<name>A0A384ZXK9_9CAUD</name>
<evidence type="ECO:0000313" key="2">
    <source>
        <dbReference type="Proteomes" id="UP000263326"/>
    </source>
</evidence>
<evidence type="ECO:0000313" key="1">
    <source>
        <dbReference type="EMBL" id="AXG66959.1"/>
    </source>
</evidence>
<organism evidence="1 2">
    <name type="scientific">Dickeya phage vB_DsoM_JA29</name>
    <dbReference type="NCBI Taxonomy" id="2283031"/>
    <lineage>
        <taxon>Viruses</taxon>
        <taxon>Duplodnaviria</taxon>
        <taxon>Heunggongvirae</taxon>
        <taxon>Uroviricota</taxon>
        <taxon>Caudoviricetes</taxon>
        <taxon>Salmondvirus</taxon>
        <taxon>Salmondvirus JA29</taxon>
    </lineage>
</organism>
<accession>A0A384ZXK9</accession>
<sequence length="213" mass="23875">MRSMPMKTLFISVTDSQFGSHAARITNELAKVLLADPVESVCVLRKTNSNLHVFEIYFCKSAEIDFNGAEYHVRFVPLSRPVATYPGTGMFDPSILNSAIENGSLLNDQLFTSEMQRASRQTLSPVVMNASVRHRIGDYSAHLTAKDNTIKALNDELNLHRAVLRKDYWIWEDDFKSNGLDSLNCPILISPEQLRSLILAATRSSELALEISE</sequence>
<proteinExistence type="predicted"/>
<keyword evidence="2" id="KW-1185">Reference proteome</keyword>
<dbReference type="EMBL" id="MH460461">
    <property type="protein sequence ID" value="AXG66959.1"/>
    <property type="molecule type" value="Genomic_DNA"/>
</dbReference>
<protein>
    <submittedName>
        <fullName evidence="1">Uncharacterized protein</fullName>
    </submittedName>
</protein>
<reference evidence="1 2" key="1">
    <citation type="journal article" date="2018" name="Front. Microbiol.">
        <title>Jumbo Bacteriophages Are Represented Within an Increasing Diversity of Environmental Viruses Infecting the Emerging Phytopathogen, Dickeya solani.</title>
        <authorList>
            <person name="Day A.W."/>
            <person name="Ahn J."/>
            <person name="Salmond G.P.C."/>
        </authorList>
    </citation>
    <scope>NUCLEOTIDE SEQUENCE [LARGE SCALE GENOMIC DNA]</scope>
</reference>
<gene>
    <name evidence="1" type="ORF">JA29_233</name>
</gene>
<dbReference type="Proteomes" id="UP000263326">
    <property type="component" value="Segment"/>
</dbReference>